<dbReference type="HOGENOM" id="CLU_076579_0_0_6"/>
<dbReference type="EMBL" id="CP000050">
    <property type="protein sequence ID" value="AAY50264.1"/>
    <property type="molecule type" value="Genomic_DNA"/>
</dbReference>
<accession>A0A0H2XA88</accession>
<evidence type="ECO:0008006" key="3">
    <source>
        <dbReference type="Google" id="ProtNLM"/>
    </source>
</evidence>
<sequence length="287" mass="31731">MQVPSGAADLPEQMGTKAKFWFDDSRRLFKEGRPGTGENWAEVIAAELAALLGLPHATYSLAEYEGRRGVVTESFVPSGARLILGNELIGFAARETVSRHTRGQAHTIGRLSSLLNRPQVALPSGWVSPTSFFNAADVMSGYLLLDALIANQDRHEENWGLINSHGAIYLAPTFDHASSLGRNETDQRRIQKLDANHPDHGVLGYARRAKVPIYDGMGPLQSGEAFFAFARSCPDKGAYWLNRLHELDPSSFLALLNRIPVGWITDPARRFAAELLKVNRDRLLDEK</sequence>
<dbReference type="DNASU" id="999760"/>
<evidence type="ECO:0000313" key="1">
    <source>
        <dbReference type="EMBL" id="AAY50264.1"/>
    </source>
</evidence>
<protein>
    <recommendedName>
        <fullName evidence="3">HipA-like C-terminal domain-containing protein</fullName>
    </recommendedName>
</protein>
<organism evidence="1 2">
    <name type="scientific">Xanthomonas campestris pv. campestris (strain 8004)</name>
    <dbReference type="NCBI Taxonomy" id="314565"/>
    <lineage>
        <taxon>Bacteria</taxon>
        <taxon>Pseudomonadati</taxon>
        <taxon>Pseudomonadota</taxon>
        <taxon>Gammaproteobacteria</taxon>
        <taxon>Lysobacterales</taxon>
        <taxon>Lysobacteraceae</taxon>
        <taxon>Xanthomonas</taxon>
    </lineage>
</organism>
<gene>
    <name evidence="1" type="ordered locus">XC_3220</name>
</gene>
<dbReference type="Proteomes" id="UP000000420">
    <property type="component" value="Chromosome"/>
</dbReference>
<dbReference type="SMR" id="A0A0H2XA88"/>
<dbReference type="Gene3D" id="1.10.1070.20">
    <property type="match status" value="1"/>
</dbReference>
<proteinExistence type="predicted"/>
<reference evidence="1 2" key="1">
    <citation type="journal article" date="2005" name="Genome Res.">
        <title>Comparative and functional genomic analyses of the pathogenicity of phytopathogen Xanthomonas campestris pv. campestris.</title>
        <authorList>
            <person name="Qian W."/>
            <person name="Jia Y."/>
            <person name="Ren S.X."/>
            <person name="He Y.Q."/>
            <person name="Feng J.X."/>
            <person name="Lu L.F."/>
            <person name="Sun Q."/>
            <person name="Ying G."/>
            <person name="Tang D.J."/>
            <person name="Tang H."/>
            <person name="Wu W."/>
            <person name="Hao P."/>
            <person name="Wang L."/>
            <person name="Jiang B.L."/>
            <person name="Zeng S."/>
            <person name="Gu W.Y."/>
            <person name="Lu G."/>
            <person name="Rong L."/>
            <person name="Tian Y."/>
            <person name="Yao Z."/>
            <person name="Fu G."/>
            <person name="Chen B."/>
            <person name="Fang R."/>
            <person name="Qiang B."/>
            <person name="Chen Z."/>
            <person name="Zhao G.P."/>
            <person name="Tang J.L."/>
            <person name="He C."/>
        </authorList>
    </citation>
    <scope>NUCLEOTIDE SEQUENCE [LARGE SCALE GENOMIC DNA]</scope>
    <source>
        <strain evidence="1 2">8004</strain>
    </source>
</reference>
<dbReference type="AlphaFoldDB" id="A0A0H2XA88"/>
<name>A0A0H2XA88_XANC8</name>
<dbReference type="KEGG" id="xcb:XC_3220"/>
<evidence type="ECO:0000313" key="2">
    <source>
        <dbReference type="Proteomes" id="UP000000420"/>
    </source>
</evidence>